<gene>
    <name evidence="3" type="ORF">UU38_C0001G0021</name>
</gene>
<sequence length="288" mass="31688">MKSLKEIINEAESRKIAIGHFNISDCVALKGIFKATQEFNLPVLIGVSEGERDFIGTKRAALLVKNLREEFNWPIFLNADHTHSFEKIKEAVEAGFDAVLFDGGKLLLEENIKQAKAVVEYVKSINPDILVEGELGYIGGSSTILKEIPEGAAIKEEDLTKPEEASRFVKETGVDLLAPAVGNIHGMFKNTPNPHLNISRIKEIREAAGVPLVLHGGSGIRDEEFLAAIDAGVSIIHINTEIRLAWRNGLNAALKENPEEIVPYKLLSPAVEEIRKIVGARLKLFNKI</sequence>
<feature type="binding site" evidence="2">
    <location>
        <position position="215"/>
    </location>
    <ligand>
        <name>Zn(2+)</name>
        <dbReference type="ChEBI" id="CHEBI:29105"/>
        <label>1</label>
        <note>catalytic</note>
    </ligand>
</feature>
<dbReference type="GO" id="GO:0016832">
    <property type="term" value="F:aldehyde-lyase activity"/>
    <property type="evidence" value="ECO:0007669"/>
    <property type="project" value="InterPro"/>
</dbReference>
<feature type="binding site" evidence="2">
    <location>
        <position position="81"/>
    </location>
    <ligand>
        <name>Zn(2+)</name>
        <dbReference type="ChEBI" id="CHEBI:29105"/>
        <label>1</label>
        <note>catalytic</note>
    </ligand>
</feature>
<dbReference type="PANTHER" id="PTHR30304:SF0">
    <property type="entry name" value="D-TAGATOSE-1,6-BISPHOSPHATE ALDOLASE SUBUNIT GATY-RELATED"/>
    <property type="match status" value="1"/>
</dbReference>
<comment type="cofactor">
    <cofactor evidence="2">
        <name>Zn(2+)</name>
        <dbReference type="ChEBI" id="CHEBI:29105"/>
    </cofactor>
    <text evidence="2">Binds 2 Zn(2+) ions per subunit. One is catalytic and the other provides a structural contribution.</text>
</comment>
<protein>
    <submittedName>
        <fullName evidence="3">Tagatose-bisphosphate aldolase</fullName>
    </submittedName>
</protein>
<comment type="caution">
    <text evidence="3">The sequence shown here is derived from an EMBL/GenBank/DDBJ whole genome shotgun (WGS) entry which is preliminary data.</text>
</comment>
<organism evidence="3 4">
    <name type="scientific">Candidatus Wolfebacteria bacterium GW2011_GWB1_41_12</name>
    <dbReference type="NCBI Taxonomy" id="1619006"/>
    <lineage>
        <taxon>Bacteria</taxon>
        <taxon>Candidatus Wolfeibacteriota</taxon>
    </lineage>
</organism>
<evidence type="ECO:0000313" key="4">
    <source>
        <dbReference type="Proteomes" id="UP000033918"/>
    </source>
</evidence>
<dbReference type="EMBL" id="LCAK01000001">
    <property type="protein sequence ID" value="KKR89119.1"/>
    <property type="molecule type" value="Genomic_DNA"/>
</dbReference>
<evidence type="ECO:0000313" key="3">
    <source>
        <dbReference type="EMBL" id="KKR89119.1"/>
    </source>
</evidence>
<name>A0A0G0UK23_9BACT</name>
<dbReference type="Proteomes" id="UP000033918">
    <property type="component" value="Unassembled WGS sequence"/>
</dbReference>
<proteinExistence type="predicted"/>
<dbReference type="Gene3D" id="3.20.20.70">
    <property type="entry name" value="Aldolase class I"/>
    <property type="match status" value="1"/>
</dbReference>
<dbReference type="GO" id="GO:0008270">
    <property type="term" value="F:zinc ion binding"/>
    <property type="evidence" value="ECO:0007669"/>
    <property type="project" value="InterPro"/>
</dbReference>
<dbReference type="PIRSF" id="PIRSF001359">
    <property type="entry name" value="F_bP_aldolase_II"/>
    <property type="match status" value="1"/>
</dbReference>
<keyword evidence="2" id="KW-0479">Metal-binding</keyword>
<evidence type="ECO:0000256" key="2">
    <source>
        <dbReference type="PIRSR" id="PIRSR001359-3"/>
    </source>
</evidence>
<dbReference type="PANTHER" id="PTHR30304">
    <property type="entry name" value="D-TAGATOSE-1,6-BISPHOSPHATE ALDOLASE"/>
    <property type="match status" value="1"/>
</dbReference>
<feature type="active site" description="Proton donor" evidence="1">
    <location>
        <position position="80"/>
    </location>
</feature>
<dbReference type="InterPro" id="IPR050246">
    <property type="entry name" value="Class_II_FBP_aldolase"/>
</dbReference>
<dbReference type="SUPFAM" id="SSF51569">
    <property type="entry name" value="Aldolase"/>
    <property type="match status" value="1"/>
</dbReference>
<dbReference type="InterPro" id="IPR013785">
    <property type="entry name" value="Aldolase_TIM"/>
</dbReference>
<dbReference type="InterPro" id="IPR000771">
    <property type="entry name" value="FBA_II"/>
</dbReference>
<feature type="binding site" evidence="2">
    <location>
        <position position="134"/>
    </location>
    <ligand>
        <name>Zn(2+)</name>
        <dbReference type="ChEBI" id="CHEBI:29105"/>
        <label>2</label>
    </ligand>
</feature>
<evidence type="ECO:0000256" key="1">
    <source>
        <dbReference type="PIRSR" id="PIRSR001359-1"/>
    </source>
</evidence>
<reference evidence="3 4" key="1">
    <citation type="journal article" date="2015" name="Nature">
        <title>rRNA introns, odd ribosomes, and small enigmatic genomes across a large radiation of phyla.</title>
        <authorList>
            <person name="Brown C.T."/>
            <person name="Hug L.A."/>
            <person name="Thomas B.C."/>
            <person name="Sharon I."/>
            <person name="Castelle C.J."/>
            <person name="Singh A."/>
            <person name="Wilkins M.J."/>
            <person name="Williams K.H."/>
            <person name="Banfield J.F."/>
        </authorList>
    </citation>
    <scope>NUCLEOTIDE SEQUENCE [LARGE SCALE GENOMIC DNA]</scope>
</reference>
<feature type="binding site" evidence="2">
    <location>
        <position position="102"/>
    </location>
    <ligand>
        <name>Zn(2+)</name>
        <dbReference type="ChEBI" id="CHEBI:29105"/>
        <label>2</label>
    </ligand>
</feature>
<feature type="binding site" evidence="2">
    <location>
        <position position="185"/>
    </location>
    <ligand>
        <name>Zn(2+)</name>
        <dbReference type="ChEBI" id="CHEBI:29105"/>
        <label>1</label>
        <note>catalytic</note>
    </ligand>
</feature>
<dbReference type="NCBIfam" id="TIGR00167">
    <property type="entry name" value="cbbA"/>
    <property type="match status" value="1"/>
</dbReference>
<dbReference type="AlphaFoldDB" id="A0A0G0UK23"/>
<dbReference type="Pfam" id="PF01116">
    <property type="entry name" value="F_bP_aldolase"/>
    <property type="match status" value="1"/>
</dbReference>
<accession>A0A0G0UK23</accession>
<dbReference type="GO" id="GO:0005975">
    <property type="term" value="P:carbohydrate metabolic process"/>
    <property type="evidence" value="ECO:0007669"/>
    <property type="project" value="InterPro"/>
</dbReference>
<keyword evidence="2" id="KW-0862">Zinc</keyword>